<evidence type="ECO:0000313" key="4">
    <source>
        <dbReference type="Proteomes" id="UP000054498"/>
    </source>
</evidence>
<dbReference type="AlphaFoldDB" id="A0A0D2KD90"/>
<organism evidence="3 4">
    <name type="scientific">Monoraphidium neglectum</name>
    <dbReference type="NCBI Taxonomy" id="145388"/>
    <lineage>
        <taxon>Eukaryota</taxon>
        <taxon>Viridiplantae</taxon>
        <taxon>Chlorophyta</taxon>
        <taxon>core chlorophytes</taxon>
        <taxon>Chlorophyceae</taxon>
        <taxon>CS clade</taxon>
        <taxon>Sphaeropleales</taxon>
        <taxon>Selenastraceae</taxon>
        <taxon>Monoraphidium</taxon>
    </lineage>
</organism>
<accession>A0A0D2KD90</accession>
<evidence type="ECO:0000256" key="1">
    <source>
        <dbReference type="SAM" id="SignalP"/>
    </source>
</evidence>
<proteinExistence type="predicted"/>
<protein>
    <recommendedName>
        <fullName evidence="2">DOMON domain-containing protein</fullName>
    </recommendedName>
</protein>
<feature type="chain" id="PRO_5002245655" description="DOMON domain-containing protein" evidence="1">
    <location>
        <begin position="20"/>
        <end position="82"/>
    </location>
</feature>
<gene>
    <name evidence="3" type="ORF">MNEG_14205</name>
</gene>
<dbReference type="RefSeq" id="XP_013892778.1">
    <property type="nucleotide sequence ID" value="XM_014037324.1"/>
</dbReference>
<feature type="signal peptide" evidence="1">
    <location>
        <begin position="1"/>
        <end position="19"/>
    </location>
</feature>
<evidence type="ECO:0000313" key="3">
    <source>
        <dbReference type="EMBL" id="KIY93758.1"/>
    </source>
</evidence>
<feature type="non-terminal residue" evidence="3">
    <location>
        <position position="82"/>
    </location>
</feature>
<evidence type="ECO:0000259" key="2">
    <source>
        <dbReference type="PROSITE" id="PS50836"/>
    </source>
</evidence>
<dbReference type="InterPro" id="IPR005018">
    <property type="entry name" value="DOMON_domain"/>
</dbReference>
<feature type="domain" description="DOMON" evidence="2">
    <location>
        <begin position="43"/>
        <end position="82"/>
    </location>
</feature>
<reference evidence="3 4" key="1">
    <citation type="journal article" date="2013" name="BMC Genomics">
        <title>Reconstruction of the lipid metabolism for the microalga Monoraphidium neglectum from its genome sequence reveals characteristics suitable for biofuel production.</title>
        <authorList>
            <person name="Bogen C."/>
            <person name="Al-Dilaimi A."/>
            <person name="Albersmeier A."/>
            <person name="Wichmann J."/>
            <person name="Grundmann M."/>
            <person name="Rupp O."/>
            <person name="Lauersen K.J."/>
            <person name="Blifernez-Klassen O."/>
            <person name="Kalinowski J."/>
            <person name="Goesmann A."/>
            <person name="Mussgnug J.H."/>
            <person name="Kruse O."/>
        </authorList>
    </citation>
    <scope>NUCLEOTIDE SEQUENCE [LARGE SCALE GENOMIC DNA]</scope>
    <source>
        <strain evidence="3 4">SAG 48.87</strain>
    </source>
</reference>
<sequence>MRALRTALAFAACCALAAAASTGAAAAPAAAAKGQLQNAELSPGVRIAWSVDEASSVIDVQFAFDVDAKQPPGYVAIGLSQT</sequence>
<name>A0A0D2KD90_9CHLO</name>
<keyword evidence="4" id="KW-1185">Reference proteome</keyword>
<dbReference type="PROSITE" id="PS50836">
    <property type="entry name" value="DOMON"/>
    <property type="match status" value="1"/>
</dbReference>
<keyword evidence="1" id="KW-0732">Signal</keyword>
<dbReference type="GeneID" id="25731744"/>
<dbReference type="KEGG" id="mng:MNEG_14205"/>
<dbReference type="Proteomes" id="UP000054498">
    <property type="component" value="Unassembled WGS sequence"/>
</dbReference>
<dbReference type="EMBL" id="KK104541">
    <property type="protein sequence ID" value="KIY93758.1"/>
    <property type="molecule type" value="Genomic_DNA"/>
</dbReference>